<feature type="chain" id="PRO_5027039250" evidence="1">
    <location>
        <begin position="23"/>
        <end position="199"/>
    </location>
</feature>
<evidence type="ECO:0000313" key="2">
    <source>
        <dbReference type="EMBL" id="VWB97609.1"/>
    </source>
</evidence>
<organism evidence="2 3">
    <name type="scientific">Burkholderia aenigmatica</name>
    <dbReference type="NCBI Taxonomy" id="2015348"/>
    <lineage>
        <taxon>Bacteria</taxon>
        <taxon>Pseudomonadati</taxon>
        <taxon>Pseudomonadota</taxon>
        <taxon>Betaproteobacteria</taxon>
        <taxon>Burkholderiales</taxon>
        <taxon>Burkholderiaceae</taxon>
        <taxon>Burkholderia</taxon>
        <taxon>Burkholderia cepacia complex</taxon>
    </lineage>
</organism>
<reference evidence="2 3" key="1">
    <citation type="submission" date="2019-09" db="EMBL/GenBank/DDBJ databases">
        <authorList>
            <person name="Depoorter E."/>
        </authorList>
    </citation>
    <scope>NUCLEOTIDE SEQUENCE [LARGE SCALE GENOMIC DNA]</scope>
    <source>
        <strain evidence="2">LMG 13014</strain>
    </source>
</reference>
<gene>
    <name evidence="2" type="ORF">BLA13014_04562</name>
</gene>
<dbReference type="EMBL" id="CABVQC010000033">
    <property type="protein sequence ID" value="VWB97609.1"/>
    <property type="molecule type" value="Genomic_DNA"/>
</dbReference>
<accession>A0A6P2NRY5</accession>
<keyword evidence="1" id="KW-0732">Signal</keyword>
<dbReference type="RefSeq" id="WP_175024158.1">
    <property type="nucleotide sequence ID" value="NZ_CABVQC010000033.1"/>
</dbReference>
<dbReference type="AlphaFoldDB" id="A0A6P2NRY5"/>
<proteinExistence type="predicted"/>
<evidence type="ECO:0000256" key="1">
    <source>
        <dbReference type="SAM" id="SignalP"/>
    </source>
</evidence>
<protein>
    <submittedName>
        <fullName evidence="2">Uncharacterized protein</fullName>
    </submittedName>
</protein>
<name>A0A6P2NRY5_9BURK</name>
<evidence type="ECO:0000313" key="3">
    <source>
        <dbReference type="Proteomes" id="UP000494261"/>
    </source>
</evidence>
<feature type="signal peptide" evidence="1">
    <location>
        <begin position="1"/>
        <end position="22"/>
    </location>
</feature>
<sequence length="199" mass="21279">MIGKKQLALTLCLLGSVVSAHAAGTATVVCSKTANPVPLLQVAYSTGPDAGTPGLFWFGVISQDMTLGSVLTPKGWQTYTGGLYPFQARYDNGLPPTITLTLPFPDGNQTTGAYVGYSVYAGQGVYSSAMRQKVADRRTALNNVKPDMVAKGRWRPEFDSDDTYIWSLIQKDMKDNNKYGPILTIPFVDCTPAETGGGG</sequence>
<dbReference type="Proteomes" id="UP000494261">
    <property type="component" value="Unassembled WGS sequence"/>
</dbReference>